<dbReference type="InterPro" id="IPR051181">
    <property type="entry name" value="CAF1_poly(A)_ribonucleases"/>
</dbReference>
<dbReference type="Pfam" id="PF04857">
    <property type="entry name" value="CAF1"/>
    <property type="match status" value="1"/>
</dbReference>
<dbReference type="AlphaFoldDB" id="A0AAD9N8I9"/>
<evidence type="ECO:0000256" key="1">
    <source>
        <dbReference type="ARBA" id="ARBA00008372"/>
    </source>
</evidence>
<protein>
    <submittedName>
        <fullName evidence="2">Uncharacterized protein</fullName>
    </submittedName>
</protein>
<dbReference type="SUPFAM" id="SSF53098">
    <property type="entry name" value="Ribonuclease H-like"/>
    <property type="match status" value="1"/>
</dbReference>
<dbReference type="GO" id="GO:0034472">
    <property type="term" value="P:snRNA 3'-end processing"/>
    <property type="evidence" value="ECO:0007669"/>
    <property type="project" value="TreeGrafter"/>
</dbReference>
<name>A0AAD9N8I9_9ANNE</name>
<dbReference type="EMBL" id="JAODUP010000127">
    <property type="protein sequence ID" value="KAK2160795.1"/>
    <property type="molecule type" value="Genomic_DNA"/>
</dbReference>
<dbReference type="Gene3D" id="3.30.420.10">
    <property type="entry name" value="Ribonuclease H-like superfamily/Ribonuclease H"/>
    <property type="match status" value="1"/>
</dbReference>
<evidence type="ECO:0000313" key="3">
    <source>
        <dbReference type="Proteomes" id="UP001208570"/>
    </source>
</evidence>
<dbReference type="InterPro" id="IPR006941">
    <property type="entry name" value="RNase_CAF1"/>
</dbReference>
<dbReference type="GO" id="GO:0000175">
    <property type="term" value="F:3'-5'-RNA exonuclease activity"/>
    <property type="evidence" value="ECO:0007669"/>
    <property type="project" value="TreeGrafter"/>
</dbReference>
<dbReference type="InterPro" id="IPR012337">
    <property type="entry name" value="RNaseH-like_sf"/>
</dbReference>
<gene>
    <name evidence="2" type="ORF">LSH36_127g16051</name>
</gene>
<reference evidence="2" key="1">
    <citation type="journal article" date="2023" name="Mol. Biol. Evol.">
        <title>Third-Generation Sequencing Reveals the Adaptive Role of the Epigenome in Three Deep-Sea Polychaetes.</title>
        <authorList>
            <person name="Perez M."/>
            <person name="Aroh O."/>
            <person name="Sun Y."/>
            <person name="Lan Y."/>
            <person name="Juniper S.K."/>
            <person name="Young C.R."/>
            <person name="Angers B."/>
            <person name="Qian P.Y."/>
        </authorList>
    </citation>
    <scope>NUCLEOTIDE SEQUENCE</scope>
    <source>
        <strain evidence="2">P08H-3</strain>
    </source>
</reference>
<comment type="similarity">
    <text evidence="1">Belongs to the CAF1 family.</text>
</comment>
<dbReference type="GO" id="GO:0017069">
    <property type="term" value="F:snRNA binding"/>
    <property type="evidence" value="ECO:0007669"/>
    <property type="project" value="TreeGrafter"/>
</dbReference>
<dbReference type="PANTHER" id="PTHR15092:SF37">
    <property type="entry name" value="TARGET OF EGR1 PROTEIN 1"/>
    <property type="match status" value="1"/>
</dbReference>
<comment type="caution">
    <text evidence="2">The sequence shown here is derived from an EMBL/GenBank/DDBJ whole genome shotgun (WGS) entry which is preliminary data.</text>
</comment>
<dbReference type="PANTHER" id="PTHR15092">
    <property type="entry name" value="POLY A -SPECIFIC RIBONUCLEASE/TARGET OF EGR1, MEMBER 1"/>
    <property type="match status" value="1"/>
</dbReference>
<dbReference type="GO" id="GO:0015030">
    <property type="term" value="C:Cajal body"/>
    <property type="evidence" value="ECO:0007669"/>
    <property type="project" value="TreeGrafter"/>
</dbReference>
<sequence>MVSLEKVPVIEVNTDNIVHLWPAILQAVQSATFIAIDTELSGLGNRRLLNAKAIDERYRHMCEVAGTRSMVALGISCFKLLPHSDAEVCNTDGKRQRLRKLYFQVQTYNVMLLCSEHYVVEPGSLRFLVEHGFDFNLQYAKGLPYRRGNDKV</sequence>
<evidence type="ECO:0000313" key="2">
    <source>
        <dbReference type="EMBL" id="KAK2160795.1"/>
    </source>
</evidence>
<organism evidence="2 3">
    <name type="scientific">Paralvinella palmiformis</name>
    <dbReference type="NCBI Taxonomy" id="53620"/>
    <lineage>
        <taxon>Eukaryota</taxon>
        <taxon>Metazoa</taxon>
        <taxon>Spiralia</taxon>
        <taxon>Lophotrochozoa</taxon>
        <taxon>Annelida</taxon>
        <taxon>Polychaeta</taxon>
        <taxon>Sedentaria</taxon>
        <taxon>Canalipalpata</taxon>
        <taxon>Terebellida</taxon>
        <taxon>Terebelliformia</taxon>
        <taxon>Alvinellidae</taxon>
        <taxon>Paralvinella</taxon>
    </lineage>
</organism>
<accession>A0AAD9N8I9</accession>
<keyword evidence="3" id="KW-1185">Reference proteome</keyword>
<dbReference type="Proteomes" id="UP001208570">
    <property type="component" value="Unassembled WGS sequence"/>
</dbReference>
<proteinExistence type="inferred from homology"/>
<dbReference type="InterPro" id="IPR036397">
    <property type="entry name" value="RNaseH_sf"/>
</dbReference>